<proteinExistence type="predicted"/>
<accession>A0A448XLW9</accession>
<dbReference type="Proteomes" id="UP000784294">
    <property type="component" value="Unassembled WGS sequence"/>
</dbReference>
<evidence type="ECO:0000256" key="1">
    <source>
        <dbReference type="SAM" id="MobiDB-lite"/>
    </source>
</evidence>
<reference evidence="2" key="1">
    <citation type="submission" date="2018-11" db="EMBL/GenBank/DDBJ databases">
        <authorList>
            <consortium name="Pathogen Informatics"/>
        </authorList>
    </citation>
    <scope>NUCLEOTIDE SEQUENCE</scope>
</reference>
<evidence type="ECO:0000313" key="2">
    <source>
        <dbReference type="EMBL" id="VEL39821.1"/>
    </source>
</evidence>
<dbReference type="AlphaFoldDB" id="A0A448XLW9"/>
<comment type="caution">
    <text evidence="2">The sequence shown here is derived from an EMBL/GenBank/DDBJ whole genome shotgun (WGS) entry which is preliminary data.</text>
</comment>
<dbReference type="EMBL" id="CAAALY010262663">
    <property type="protein sequence ID" value="VEL39821.1"/>
    <property type="molecule type" value="Genomic_DNA"/>
</dbReference>
<keyword evidence="3" id="KW-1185">Reference proteome</keyword>
<organism evidence="2 3">
    <name type="scientific">Protopolystoma xenopodis</name>
    <dbReference type="NCBI Taxonomy" id="117903"/>
    <lineage>
        <taxon>Eukaryota</taxon>
        <taxon>Metazoa</taxon>
        <taxon>Spiralia</taxon>
        <taxon>Lophotrochozoa</taxon>
        <taxon>Platyhelminthes</taxon>
        <taxon>Monogenea</taxon>
        <taxon>Polyopisthocotylea</taxon>
        <taxon>Polystomatidea</taxon>
        <taxon>Polystomatidae</taxon>
        <taxon>Protopolystoma</taxon>
    </lineage>
</organism>
<feature type="region of interest" description="Disordered" evidence="1">
    <location>
        <begin position="160"/>
        <end position="181"/>
    </location>
</feature>
<sequence>MYSNFCHAICTVKTGTFQLRGSGLKSVGEQSLPNTIEEEPHIRPIQFSCRLQIPISQSSRIQPTAEPQVSYLLSHKAPYVVHSKATHAESFQRLLHSPSSHSPANEAIFLDKHEIKTKGPFPERRIEASEWPRRVQSLEHCNEAFCDISKESNEEQLKIKTMGKHETTPVHDGDHIKGKKV</sequence>
<gene>
    <name evidence="2" type="ORF">PXEA_LOCUS33261</name>
</gene>
<protein>
    <submittedName>
        <fullName evidence="2">Uncharacterized protein</fullName>
    </submittedName>
</protein>
<evidence type="ECO:0000313" key="3">
    <source>
        <dbReference type="Proteomes" id="UP000784294"/>
    </source>
</evidence>
<name>A0A448XLW9_9PLAT</name>